<organism evidence="1 2">
    <name type="scientific">Yersinia ruckeri</name>
    <dbReference type="NCBI Taxonomy" id="29486"/>
    <lineage>
        <taxon>Bacteria</taxon>
        <taxon>Pseudomonadati</taxon>
        <taxon>Pseudomonadota</taxon>
        <taxon>Gammaproteobacteria</taxon>
        <taxon>Enterobacterales</taxon>
        <taxon>Yersiniaceae</taxon>
        <taxon>Yersinia</taxon>
    </lineage>
</organism>
<accession>A0A380SAI4</accession>
<gene>
    <name evidence="1" type="ORF">NCTC10476_03340</name>
</gene>
<dbReference type="RefSeq" id="WP_139238501.1">
    <property type="nucleotide sequence ID" value="NZ_CP099815.1"/>
</dbReference>
<name>A0A380SAI4_YERRU</name>
<keyword evidence="2" id="KW-1185">Reference proteome</keyword>
<dbReference type="Proteomes" id="UP000255169">
    <property type="component" value="Unassembled WGS sequence"/>
</dbReference>
<dbReference type="AlphaFoldDB" id="A0A380SAI4"/>
<evidence type="ECO:0000313" key="1">
    <source>
        <dbReference type="EMBL" id="SUQ37223.1"/>
    </source>
</evidence>
<dbReference type="EMBL" id="UHJG01000002">
    <property type="protein sequence ID" value="SUQ37223.1"/>
    <property type="molecule type" value="Genomic_DNA"/>
</dbReference>
<protein>
    <submittedName>
        <fullName evidence="1">Uncharacterized protein</fullName>
    </submittedName>
</protein>
<proteinExistence type="predicted"/>
<evidence type="ECO:0000313" key="2">
    <source>
        <dbReference type="Proteomes" id="UP000255169"/>
    </source>
</evidence>
<sequence length="156" mass="18104">MKMKINMIKYKKQVALLFLAVSLLITFFTWDYIATNQGFECHGQMKRKLFVNSTCNKNSIFDVFFSMQNNGEGYLLVSGTYSCHDSEQTSVDGMIRFKHKKEGSYHSIDFDNKNKELSEIFDVLNYDNIKIKITELSNNDYIISTPIETIMVCSKE</sequence>
<reference evidence="1 2" key="1">
    <citation type="submission" date="2018-06" db="EMBL/GenBank/DDBJ databases">
        <authorList>
            <consortium name="Pathogen Informatics"/>
            <person name="Doyle S."/>
        </authorList>
    </citation>
    <scope>NUCLEOTIDE SEQUENCE [LARGE SCALE GENOMIC DNA]</scope>
    <source>
        <strain evidence="1 2">NCTC10476</strain>
    </source>
</reference>